<sequence>MILRKDAYCPDVAAFTKHTAAIATIYDNQTKGDLVYTYPKSLNSSLTFKRNCPGLIIQGNEIRLALTNVQLNEKCNKLNGSVIFSFNNGDIKRHDCYYPDDKVFILKNSGKQIFGITYPGKIFLTKQLDYEDGDRNFDLDITLDNRNRTTKTTIRVNVIDVDDMDPVFDHDDFNLQISENVSYNMSWQKTTPVISAHDRDSGTGKQDFEFAVYDQLAILKGWLPHLHAKKVYQTNDHRRSATANLNIIVSDKNDNKPIFDKSEYYANVDEHSSRGTLIKATDLDKKDFYDQARVTIEVLDKNDNGPVFTQNSYYFNSTGTNIIGQVKASDKDKEDNGRVVYTLESVQRNIKLDTNTGRLTMIGQLPADTSLRIKACDSAKIVSNRQMIATIRMTVEVLDANDNSPEFSQHLYTFALPEDTTGDTVIGVVKITRVSIVESQVKFGTPLVEKN</sequence>
<keyword evidence="6" id="KW-0472">Membrane</keyword>
<evidence type="ECO:0000256" key="1">
    <source>
        <dbReference type="ARBA" id="ARBA00004370"/>
    </source>
</evidence>
<proteinExistence type="predicted"/>
<dbReference type="SMART" id="SM00112">
    <property type="entry name" value="CA"/>
    <property type="match status" value="2"/>
</dbReference>
<dbReference type="SUPFAM" id="SSF49313">
    <property type="entry name" value="Cadherin-like"/>
    <property type="match status" value="4"/>
</dbReference>
<evidence type="ECO:0000313" key="10">
    <source>
        <dbReference type="Proteomes" id="UP000683360"/>
    </source>
</evidence>
<keyword evidence="2" id="KW-0812">Transmembrane</keyword>
<keyword evidence="5" id="KW-1133">Transmembrane helix</keyword>
<dbReference type="InterPro" id="IPR002126">
    <property type="entry name" value="Cadherin-like_dom"/>
</dbReference>
<dbReference type="EMBL" id="CAJPWZ010003259">
    <property type="protein sequence ID" value="CAG2255169.1"/>
    <property type="molecule type" value="Genomic_DNA"/>
</dbReference>
<dbReference type="PANTHER" id="PTHR24026">
    <property type="entry name" value="FAT ATYPICAL CADHERIN-RELATED"/>
    <property type="match status" value="1"/>
</dbReference>
<evidence type="ECO:0000256" key="5">
    <source>
        <dbReference type="ARBA" id="ARBA00022989"/>
    </source>
</evidence>
<dbReference type="InterPro" id="IPR020894">
    <property type="entry name" value="Cadherin_CS"/>
</dbReference>
<dbReference type="GO" id="GO:0005509">
    <property type="term" value="F:calcium ion binding"/>
    <property type="evidence" value="ECO:0007669"/>
    <property type="project" value="UniProtKB-UniRule"/>
</dbReference>
<keyword evidence="4 7" id="KW-0106">Calcium</keyword>
<comment type="caution">
    <text evidence="9">The sequence shown here is derived from an EMBL/GenBank/DDBJ whole genome shotgun (WGS) entry which is preliminary data.</text>
</comment>
<organism evidence="9 10">
    <name type="scientific">Mytilus edulis</name>
    <name type="common">Blue mussel</name>
    <dbReference type="NCBI Taxonomy" id="6550"/>
    <lineage>
        <taxon>Eukaryota</taxon>
        <taxon>Metazoa</taxon>
        <taxon>Spiralia</taxon>
        <taxon>Lophotrochozoa</taxon>
        <taxon>Mollusca</taxon>
        <taxon>Bivalvia</taxon>
        <taxon>Autobranchia</taxon>
        <taxon>Pteriomorphia</taxon>
        <taxon>Mytilida</taxon>
        <taxon>Mytiloidea</taxon>
        <taxon>Mytilidae</taxon>
        <taxon>Mytilinae</taxon>
        <taxon>Mytilus</taxon>
    </lineage>
</organism>
<dbReference type="AlphaFoldDB" id="A0A8S3VES7"/>
<name>A0A8S3VES7_MYTED</name>
<keyword evidence="3" id="KW-0677">Repeat</keyword>
<evidence type="ECO:0000256" key="2">
    <source>
        <dbReference type="ARBA" id="ARBA00022692"/>
    </source>
</evidence>
<protein>
    <recommendedName>
        <fullName evidence="8">Cadherin domain-containing protein</fullName>
    </recommendedName>
</protein>
<dbReference type="PANTHER" id="PTHR24026:SF126">
    <property type="entry name" value="PROTOCADHERIN FAT 4"/>
    <property type="match status" value="1"/>
</dbReference>
<dbReference type="InterPro" id="IPR015919">
    <property type="entry name" value="Cadherin-like_sf"/>
</dbReference>
<evidence type="ECO:0000256" key="3">
    <source>
        <dbReference type="ARBA" id="ARBA00022737"/>
    </source>
</evidence>
<gene>
    <name evidence="9" type="ORF">MEDL_66508</name>
</gene>
<dbReference type="CDD" id="cd11304">
    <property type="entry name" value="Cadherin_repeat"/>
    <property type="match status" value="2"/>
</dbReference>
<evidence type="ECO:0000256" key="7">
    <source>
        <dbReference type="PROSITE-ProRule" id="PRU00043"/>
    </source>
</evidence>
<comment type="subcellular location">
    <subcellularLocation>
        <location evidence="1">Membrane</location>
    </subcellularLocation>
</comment>
<keyword evidence="10" id="KW-1185">Reference proteome</keyword>
<dbReference type="Proteomes" id="UP000683360">
    <property type="component" value="Unassembled WGS sequence"/>
</dbReference>
<dbReference type="OrthoDB" id="6252479at2759"/>
<feature type="domain" description="Cadherin" evidence="8">
    <location>
        <begin position="59"/>
        <end position="168"/>
    </location>
</feature>
<feature type="domain" description="Cadherin" evidence="8">
    <location>
        <begin position="169"/>
        <end position="308"/>
    </location>
</feature>
<dbReference type="PROSITE" id="PS00232">
    <property type="entry name" value="CADHERIN_1"/>
    <property type="match status" value="3"/>
</dbReference>
<dbReference type="Gene3D" id="2.60.40.60">
    <property type="entry name" value="Cadherins"/>
    <property type="match status" value="5"/>
</dbReference>
<evidence type="ECO:0000256" key="6">
    <source>
        <dbReference type="ARBA" id="ARBA00023136"/>
    </source>
</evidence>
<evidence type="ECO:0000313" key="9">
    <source>
        <dbReference type="EMBL" id="CAG2255169.1"/>
    </source>
</evidence>
<dbReference type="GO" id="GO:0007156">
    <property type="term" value="P:homophilic cell adhesion via plasma membrane adhesion molecules"/>
    <property type="evidence" value="ECO:0007669"/>
    <property type="project" value="InterPro"/>
</dbReference>
<evidence type="ECO:0000256" key="4">
    <source>
        <dbReference type="ARBA" id="ARBA00022837"/>
    </source>
</evidence>
<dbReference type="PROSITE" id="PS50268">
    <property type="entry name" value="CADHERIN_2"/>
    <property type="match status" value="3"/>
</dbReference>
<dbReference type="PRINTS" id="PR00205">
    <property type="entry name" value="CADHERIN"/>
</dbReference>
<dbReference type="GO" id="GO:0005886">
    <property type="term" value="C:plasma membrane"/>
    <property type="evidence" value="ECO:0007669"/>
    <property type="project" value="UniProtKB-SubCell"/>
</dbReference>
<feature type="domain" description="Cadherin" evidence="8">
    <location>
        <begin position="319"/>
        <end position="407"/>
    </location>
</feature>
<reference evidence="9" key="1">
    <citation type="submission" date="2021-03" db="EMBL/GenBank/DDBJ databases">
        <authorList>
            <person name="Bekaert M."/>
        </authorList>
    </citation>
    <scope>NUCLEOTIDE SEQUENCE</scope>
</reference>
<evidence type="ECO:0000259" key="8">
    <source>
        <dbReference type="PROSITE" id="PS50268"/>
    </source>
</evidence>
<accession>A0A8S3VES7</accession>